<dbReference type="InterPro" id="IPR024858">
    <property type="entry name" value="GOLGA"/>
</dbReference>
<dbReference type="InterPro" id="IPR043976">
    <property type="entry name" value="GOLGA_cons_dom"/>
</dbReference>
<evidence type="ECO:0000313" key="5">
    <source>
        <dbReference type="Ensembl" id="ENSHCOP00000001914.1"/>
    </source>
</evidence>
<evidence type="ECO:0000256" key="3">
    <source>
        <dbReference type="SAM" id="MobiDB-lite"/>
    </source>
</evidence>
<dbReference type="Ensembl" id="ENSHCOT00000011294.1">
    <property type="protein sequence ID" value="ENSHCOP00000001914.1"/>
    <property type="gene ID" value="ENSHCOG00000002963.1"/>
</dbReference>
<feature type="compositionally biased region" description="Basic and acidic residues" evidence="3">
    <location>
        <begin position="279"/>
        <end position="288"/>
    </location>
</feature>
<proteinExistence type="predicted"/>
<feature type="coiled-coil region" evidence="2">
    <location>
        <begin position="12"/>
        <end position="172"/>
    </location>
</feature>
<dbReference type="PANTHER" id="PTHR10881">
    <property type="entry name" value="GOLGIN SUBFAMILY A MEMBER-RELATED"/>
    <property type="match status" value="1"/>
</dbReference>
<keyword evidence="6" id="KW-1185">Reference proteome</keyword>
<dbReference type="GO" id="GO:0000137">
    <property type="term" value="C:Golgi cis cisterna"/>
    <property type="evidence" value="ECO:0007669"/>
    <property type="project" value="TreeGrafter"/>
</dbReference>
<reference evidence="5" key="1">
    <citation type="submission" date="2025-08" db="UniProtKB">
        <authorList>
            <consortium name="Ensembl"/>
        </authorList>
    </citation>
    <scope>IDENTIFICATION</scope>
</reference>
<evidence type="ECO:0000256" key="1">
    <source>
        <dbReference type="ARBA" id="ARBA00023054"/>
    </source>
</evidence>
<dbReference type="GO" id="GO:0007030">
    <property type="term" value="P:Golgi organization"/>
    <property type="evidence" value="ECO:0007669"/>
    <property type="project" value="TreeGrafter"/>
</dbReference>
<feature type="compositionally biased region" description="Basic residues" evidence="3">
    <location>
        <begin position="290"/>
        <end position="320"/>
    </location>
</feature>
<accession>A0A3Q3D3W2</accession>
<organism evidence="5 6">
    <name type="scientific">Hippocampus comes</name>
    <name type="common">Tiger tail seahorse</name>
    <dbReference type="NCBI Taxonomy" id="109280"/>
    <lineage>
        <taxon>Eukaryota</taxon>
        <taxon>Metazoa</taxon>
        <taxon>Chordata</taxon>
        <taxon>Craniata</taxon>
        <taxon>Vertebrata</taxon>
        <taxon>Euteleostomi</taxon>
        <taxon>Actinopterygii</taxon>
        <taxon>Neopterygii</taxon>
        <taxon>Teleostei</taxon>
        <taxon>Neoteleostei</taxon>
        <taxon>Acanthomorphata</taxon>
        <taxon>Syngnathiaria</taxon>
        <taxon>Syngnathiformes</taxon>
        <taxon>Syngnathoidei</taxon>
        <taxon>Syngnathidae</taxon>
        <taxon>Hippocampus</taxon>
    </lineage>
</organism>
<dbReference type="PANTHER" id="PTHR10881:SF46">
    <property type="entry name" value="GOLGIN SUBFAMILY A MEMBER 2"/>
    <property type="match status" value="1"/>
</dbReference>
<reference evidence="5" key="2">
    <citation type="submission" date="2025-09" db="UniProtKB">
        <authorList>
            <consortium name="Ensembl"/>
        </authorList>
    </citation>
    <scope>IDENTIFICATION</scope>
</reference>
<sequence>MLEDVQSDKATISRALTQNRTLKDQLAELQNGFVQLTNENMELTSAIQSEQHVKKELARRMGELQEQLHNVKEQVRSLTSEAQGLVEQRDQVAAHLQQYSAAYQALASEREQLHRQYFTQSQLMDRLQHDESQGRAQLEVSQNELKRAQEHLDHLVQDNEHLKAEVRELLNSSALAMAPRDEGDGVESKLPQETIPESSAIIVPQDFESQKEMVRTLFHNHQTFDPYSIAHPQVITRFIIKLSRVKMCPEGEGVPVEVHQALQMAMEKLQERFTSLMQEKADLKEPRPLRSPRRTARRSRSCSCCRRSRTRRGYRGRPHSWARTPASPSSTVPTSRMR</sequence>
<dbReference type="GeneTree" id="ENSGT00530000062932"/>
<dbReference type="GO" id="GO:0005801">
    <property type="term" value="C:cis-Golgi network"/>
    <property type="evidence" value="ECO:0007669"/>
    <property type="project" value="TreeGrafter"/>
</dbReference>
<evidence type="ECO:0000313" key="6">
    <source>
        <dbReference type="Proteomes" id="UP000264820"/>
    </source>
</evidence>
<evidence type="ECO:0000259" key="4">
    <source>
        <dbReference type="Pfam" id="PF15070"/>
    </source>
</evidence>
<keyword evidence="1 2" id="KW-0175">Coiled coil</keyword>
<protein>
    <recommendedName>
        <fullName evidence="4">Golgin subfamily A conserved domain-containing protein</fullName>
    </recommendedName>
</protein>
<name>A0A3Q3D3W2_HIPCM</name>
<evidence type="ECO:0000256" key="2">
    <source>
        <dbReference type="SAM" id="Coils"/>
    </source>
</evidence>
<feature type="compositionally biased region" description="Low complexity" evidence="3">
    <location>
        <begin position="324"/>
        <end position="338"/>
    </location>
</feature>
<feature type="region of interest" description="Disordered" evidence="3">
    <location>
        <begin position="278"/>
        <end position="338"/>
    </location>
</feature>
<dbReference type="AlphaFoldDB" id="A0A3Q3D3W2"/>
<feature type="domain" description="Golgin subfamily A conserved" evidence="4">
    <location>
        <begin position="1"/>
        <end position="285"/>
    </location>
</feature>
<dbReference type="Pfam" id="PF15070">
    <property type="entry name" value="GOLGA2L5"/>
    <property type="match status" value="1"/>
</dbReference>
<dbReference type="Gene3D" id="1.10.287.950">
    <property type="entry name" value="Methyl-accepting chemotaxis protein"/>
    <property type="match status" value="1"/>
</dbReference>
<dbReference type="Proteomes" id="UP000264820">
    <property type="component" value="Unplaced"/>
</dbReference>
<dbReference type="GO" id="GO:0032580">
    <property type="term" value="C:Golgi cisterna membrane"/>
    <property type="evidence" value="ECO:0007669"/>
    <property type="project" value="TreeGrafter"/>
</dbReference>
<dbReference type="OMA" id="CTTISRM"/>
<dbReference type="STRING" id="109280.ENSHCOP00000001914"/>